<dbReference type="Pfam" id="PF00989">
    <property type="entry name" value="PAS"/>
    <property type="match status" value="1"/>
</dbReference>
<dbReference type="Pfam" id="PF00497">
    <property type="entry name" value="SBP_bac_3"/>
    <property type="match status" value="1"/>
</dbReference>
<evidence type="ECO:0000256" key="1">
    <source>
        <dbReference type="ARBA" id="ARBA00001946"/>
    </source>
</evidence>
<dbReference type="FunFam" id="3.30.70.270:FF:000001">
    <property type="entry name" value="Diguanylate cyclase domain protein"/>
    <property type="match status" value="1"/>
</dbReference>
<dbReference type="InterPro" id="IPR000014">
    <property type="entry name" value="PAS"/>
</dbReference>
<dbReference type="CDD" id="cd13706">
    <property type="entry name" value="PBP2_HisK_like_1"/>
    <property type="match status" value="1"/>
</dbReference>
<dbReference type="Gene3D" id="3.30.70.270">
    <property type="match status" value="1"/>
</dbReference>
<dbReference type="InterPro" id="IPR035965">
    <property type="entry name" value="PAS-like_dom_sf"/>
</dbReference>
<dbReference type="InterPro" id="IPR000160">
    <property type="entry name" value="GGDEF_dom"/>
</dbReference>
<comment type="caution">
    <text evidence="7">The sequence shown here is derived from an EMBL/GenBank/DDBJ whole genome shotgun (WGS) entry which is preliminary data.</text>
</comment>
<feature type="transmembrane region" description="Helical" evidence="2">
    <location>
        <begin position="266"/>
        <end position="286"/>
    </location>
</feature>
<comment type="cofactor">
    <cofactor evidence="1">
        <name>Mg(2+)</name>
        <dbReference type="ChEBI" id="CHEBI:18420"/>
    </cofactor>
</comment>
<dbReference type="SUPFAM" id="SSF53850">
    <property type="entry name" value="Periplasmic binding protein-like II"/>
    <property type="match status" value="1"/>
</dbReference>
<keyword evidence="2" id="KW-1133">Transmembrane helix</keyword>
<dbReference type="PROSITE" id="PS50112">
    <property type="entry name" value="PAS"/>
    <property type="match status" value="1"/>
</dbReference>
<keyword evidence="2" id="KW-0812">Transmembrane</keyword>
<dbReference type="InterPro" id="IPR043128">
    <property type="entry name" value="Rev_trsase/Diguanyl_cyclase"/>
</dbReference>
<dbReference type="PROSITE" id="PS50887">
    <property type="entry name" value="GGDEF"/>
    <property type="match status" value="1"/>
</dbReference>
<evidence type="ECO:0000259" key="6">
    <source>
        <dbReference type="PROSITE" id="PS50887"/>
    </source>
</evidence>
<evidence type="ECO:0000259" key="5">
    <source>
        <dbReference type="PROSITE" id="PS50113"/>
    </source>
</evidence>
<dbReference type="Gene3D" id="3.30.450.20">
    <property type="entry name" value="PAS domain"/>
    <property type="match status" value="1"/>
</dbReference>
<feature type="signal peptide" evidence="3">
    <location>
        <begin position="1"/>
        <end position="22"/>
    </location>
</feature>
<name>A0A928YSC5_9GAMM</name>
<dbReference type="InterPro" id="IPR052163">
    <property type="entry name" value="DGC-Regulatory_Protein"/>
</dbReference>
<dbReference type="PANTHER" id="PTHR46663:SF3">
    <property type="entry name" value="SLL0267 PROTEIN"/>
    <property type="match status" value="1"/>
</dbReference>
<dbReference type="SMART" id="SM00267">
    <property type="entry name" value="GGDEF"/>
    <property type="match status" value="1"/>
</dbReference>
<dbReference type="SMART" id="SM00091">
    <property type="entry name" value="PAS"/>
    <property type="match status" value="1"/>
</dbReference>
<dbReference type="SMART" id="SM00062">
    <property type="entry name" value="PBPb"/>
    <property type="match status" value="1"/>
</dbReference>
<dbReference type="CDD" id="cd01949">
    <property type="entry name" value="GGDEF"/>
    <property type="match status" value="1"/>
</dbReference>
<organism evidence="7 8">
    <name type="scientific">Cellvibrio polysaccharolyticus</name>
    <dbReference type="NCBI Taxonomy" id="2082724"/>
    <lineage>
        <taxon>Bacteria</taxon>
        <taxon>Pseudomonadati</taxon>
        <taxon>Pseudomonadota</taxon>
        <taxon>Gammaproteobacteria</taxon>
        <taxon>Cellvibrionales</taxon>
        <taxon>Cellvibrionaceae</taxon>
        <taxon>Cellvibrio</taxon>
    </lineage>
</organism>
<dbReference type="SUPFAM" id="SSF55073">
    <property type="entry name" value="Nucleotide cyclase"/>
    <property type="match status" value="1"/>
</dbReference>
<dbReference type="InterPro" id="IPR000700">
    <property type="entry name" value="PAS-assoc_C"/>
</dbReference>
<dbReference type="Pfam" id="PF00990">
    <property type="entry name" value="GGDEF"/>
    <property type="match status" value="1"/>
</dbReference>
<proteinExistence type="predicted"/>
<feature type="chain" id="PRO_5037450585" evidence="3">
    <location>
        <begin position="23"/>
        <end position="611"/>
    </location>
</feature>
<dbReference type="GO" id="GO:0006355">
    <property type="term" value="P:regulation of DNA-templated transcription"/>
    <property type="evidence" value="ECO:0007669"/>
    <property type="project" value="InterPro"/>
</dbReference>
<feature type="domain" description="PAC" evidence="5">
    <location>
        <begin position="385"/>
        <end position="437"/>
    </location>
</feature>
<dbReference type="CDD" id="cd00130">
    <property type="entry name" value="PAS"/>
    <property type="match status" value="1"/>
</dbReference>
<feature type="domain" description="GGDEF" evidence="6">
    <location>
        <begin position="469"/>
        <end position="607"/>
    </location>
</feature>
<dbReference type="NCBIfam" id="TIGR00254">
    <property type="entry name" value="GGDEF"/>
    <property type="match status" value="1"/>
</dbReference>
<keyword evidence="8" id="KW-1185">Reference proteome</keyword>
<keyword evidence="2" id="KW-0472">Membrane</keyword>
<keyword evidence="3" id="KW-0732">Signal</keyword>
<evidence type="ECO:0000256" key="3">
    <source>
        <dbReference type="SAM" id="SignalP"/>
    </source>
</evidence>
<feature type="domain" description="PAS" evidence="4">
    <location>
        <begin position="304"/>
        <end position="374"/>
    </location>
</feature>
<dbReference type="PROSITE" id="PS50113">
    <property type="entry name" value="PAC"/>
    <property type="match status" value="1"/>
</dbReference>
<dbReference type="InterPro" id="IPR029787">
    <property type="entry name" value="Nucleotide_cyclase"/>
</dbReference>
<dbReference type="SUPFAM" id="SSF55785">
    <property type="entry name" value="PYP-like sensor domain (PAS domain)"/>
    <property type="match status" value="1"/>
</dbReference>
<dbReference type="AlphaFoldDB" id="A0A928YSC5"/>
<dbReference type="Proteomes" id="UP000652567">
    <property type="component" value="Unassembled WGS sequence"/>
</dbReference>
<dbReference type="NCBIfam" id="TIGR00229">
    <property type="entry name" value="sensory_box"/>
    <property type="match status" value="1"/>
</dbReference>
<sequence>MCIRLIRVITVFLALWCGYAGAQQTLPSEQQAADPFTWQVVQNHSWAPLAFTNKKGEPEGLLVDLWRRIAEQTHQPLDLQLVEWQQSLEQVRNSDSIIHAGMFRSDERQASFDFSLPLFYLRTTLFVRDSLAYRHWLDVTDLHDLEVGVVVDGHEAEFMRNRYPNITLRFYSGKEQLVQGALRGEIQAFVSDYPGATYYLQQHHGMHRFRVLGVLYQQTVHAAVAKGNTELLIKVNQAIASLGPGEIAIMAQKWLHARPAYFSFSWLMPLLLGTVLVAISGWLLVANRRLRQDLVRVSDQLLEQEKQVVLLTRNMSDWIWTLDIKTCFSYVSPSVKKLLGFDAETLLGQKLESVIHHGEVERTRAIISHLVAAAKRGDIEAYKDLTVDLPMLDSLQRIVWTEVAVRIFFDNEGNYTAAQGTSRDITERRRAEDVMRQLAFNDPLTQLPNRRLLSDRLKHALAGCSRHHQFCGVFFLDLDNFKYINDNYGYDNGDALLQQVAQRLSACLRESDTLGRFGGDEFMVVAEFLGADLQEAKEHALRIAIKMLELFDLDFMLRGSPCHLTASVGIILCNNDERSVETLIKQADNAMCQAKSHGRKQFFLGTIDLPG</sequence>
<evidence type="ECO:0000256" key="2">
    <source>
        <dbReference type="SAM" id="Phobius"/>
    </source>
</evidence>
<gene>
    <name evidence="7" type="ORF">C4F51_00250</name>
</gene>
<protein>
    <submittedName>
        <fullName evidence="7">Diguanylate cyclase</fullName>
    </submittedName>
</protein>
<dbReference type="EMBL" id="PRDL01000001">
    <property type="protein sequence ID" value="MBE8715617.1"/>
    <property type="molecule type" value="Genomic_DNA"/>
</dbReference>
<evidence type="ECO:0000259" key="4">
    <source>
        <dbReference type="PROSITE" id="PS50112"/>
    </source>
</evidence>
<dbReference type="InterPro" id="IPR001638">
    <property type="entry name" value="Solute-binding_3/MltF_N"/>
</dbReference>
<dbReference type="Gene3D" id="3.40.190.10">
    <property type="entry name" value="Periplasmic binding protein-like II"/>
    <property type="match status" value="2"/>
</dbReference>
<dbReference type="PANTHER" id="PTHR46663">
    <property type="entry name" value="DIGUANYLATE CYCLASE DGCT-RELATED"/>
    <property type="match status" value="1"/>
</dbReference>
<dbReference type="GO" id="GO:0003824">
    <property type="term" value="F:catalytic activity"/>
    <property type="evidence" value="ECO:0007669"/>
    <property type="project" value="UniProtKB-ARBA"/>
</dbReference>
<dbReference type="InterPro" id="IPR013767">
    <property type="entry name" value="PAS_fold"/>
</dbReference>
<evidence type="ECO:0000313" key="7">
    <source>
        <dbReference type="EMBL" id="MBE8715617.1"/>
    </source>
</evidence>
<accession>A0A928YSC5</accession>
<dbReference type="RefSeq" id="WP_193906093.1">
    <property type="nucleotide sequence ID" value="NZ_PRDL01000001.1"/>
</dbReference>
<evidence type="ECO:0000313" key="8">
    <source>
        <dbReference type="Proteomes" id="UP000652567"/>
    </source>
</evidence>
<reference evidence="7" key="1">
    <citation type="submission" date="2018-07" db="EMBL/GenBank/DDBJ databases">
        <title>Genome assembly of strain Ka43.</title>
        <authorList>
            <person name="Kukolya J."/>
            <person name="Nagy I."/>
            <person name="Horvath B."/>
            <person name="Toth A."/>
        </authorList>
    </citation>
    <scope>NUCLEOTIDE SEQUENCE</scope>
    <source>
        <strain evidence="7">KB43</strain>
    </source>
</reference>